<reference evidence="10" key="1">
    <citation type="submission" date="2016-10" db="EMBL/GenBank/DDBJ databases">
        <authorList>
            <person name="Varghese N."/>
            <person name="Submissions S."/>
        </authorList>
    </citation>
    <scope>NUCLEOTIDE SEQUENCE [LARGE SCALE GENOMIC DNA]</scope>
    <source>
        <strain evidence="10">DSM 19110</strain>
    </source>
</reference>
<keyword evidence="3 6" id="KW-0812">Transmembrane</keyword>
<dbReference type="Pfam" id="PF02687">
    <property type="entry name" value="FtsX"/>
    <property type="match status" value="2"/>
</dbReference>
<keyword evidence="10" id="KW-1185">Reference proteome</keyword>
<evidence type="ECO:0000256" key="2">
    <source>
        <dbReference type="ARBA" id="ARBA00022475"/>
    </source>
</evidence>
<feature type="domain" description="MacB-like periplasmic core" evidence="8">
    <location>
        <begin position="506"/>
        <end position="634"/>
    </location>
</feature>
<feature type="transmembrane region" description="Helical" evidence="6">
    <location>
        <begin position="422"/>
        <end position="442"/>
    </location>
</feature>
<protein>
    <submittedName>
        <fullName evidence="9">ABC-type antimicrobial peptide transport system, permease component</fullName>
    </submittedName>
</protein>
<keyword evidence="2" id="KW-1003">Cell membrane</keyword>
<evidence type="ECO:0000256" key="6">
    <source>
        <dbReference type="SAM" id="Phobius"/>
    </source>
</evidence>
<dbReference type="Pfam" id="PF12704">
    <property type="entry name" value="MacB_PCD"/>
    <property type="match status" value="2"/>
</dbReference>
<dbReference type="GO" id="GO:0005886">
    <property type="term" value="C:plasma membrane"/>
    <property type="evidence" value="ECO:0007669"/>
    <property type="project" value="UniProtKB-SubCell"/>
</dbReference>
<dbReference type="EMBL" id="FNGY01000020">
    <property type="protein sequence ID" value="SDO74007.1"/>
    <property type="molecule type" value="Genomic_DNA"/>
</dbReference>
<evidence type="ECO:0000256" key="5">
    <source>
        <dbReference type="ARBA" id="ARBA00023136"/>
    </source>
</evidence>
<evidence type="ECO:0000259" key="8">
    <source>
        <dbReference type="Pfam" id="PF12704"/>
    </source>
</evidence>
<evidence type="ECO:0000259" key="7">
    <source>
        <dbReference type="Pfam" id="PF02687"/>
    </source>
</evidence>
<sequence length="791" mass="88712">MFRLNLKIALRNLWKNKGYTLINVGGLAIGLASCMILLLYVAYEWSFDKHTSGYDRTYVVYNHQKSEDRIVSFSWTPGVMAEELRTKIPGIARVSRSTYPAEHLISYNHQNFKKKAMFTDTAFLKVFDYKVLQGNRDQMLKHPNSVVLTERMAKILFGNENPINKTVKMGGKEELIVEGVIEDVPVTSSLQFDYLGSWEMFLKENPWAKGNERDWGNNYCLTVLQLQDNDFSERVNAEINGVYKRNLKESRNFASIHPLSKWHLYDKFENGKSVGGKIDTLRIFLLLAFCILLIACINFMNLSTARSEKRAKEVGVRKAIGAARKSLVGQFMLESILLACFGMVVAFMLMELSLTYFNGVLNTNLAINYRDWTFWSALIGLTLFTGLVAGSYPAFYLSSFNPVKVLKGFNLPGNSSLSIRKVLVVFQFVFAVCLIICTVVIYQQLNFIKNKPVGYNRAGLVEIPVEGKLQRDGKMKLLREQLLKSGAVINASVFSRSLSQGGNNTSGVSWPGKNPKEDVLINFRYTYYDFVATLGTKMMMGREFSPKYTDSSNVIINESAVKVMNLSNPVGTVITWGGNPMTIIGVLKDFVMETPYQTVTPMIMMVNPTADGEGVLVMRLNPSQSIGTSMQQITGLVKEMNPDFPVEATFLSDSFEAKFQNEKVLGILANWFGGFSIFISCLGLLGLSLFMAEQRKKEISIRKVLGASMMNILTLLNKDFIKLVAVANLIAFPLAYILINKWLSAFEFRVSISFIPFAIAIGLSLLIAFLTVSAQSVKVAKSNPIDALKYE</sequence>
<dbReference type="PANTHER" id="PTHR30572">
    <property type="entry name" value="MEMBRANE COMPONENT OF TRANSPORTER-RELATED"/>
    <property type="match status" value="1"/>
</dbReference>
<dbReference type="RefSeq" id="WP_074613050.1">
    <property type="nucleotide sequence ID" value="NZ_FNGY01000020.1"/>
</dbReference>
<feature type="transmembrane region" description="Helical" evidence="6">
    <location>
        <begin position="751"/>
        <end position="772"/>
    </location>
</feature>
<dbReference type="PROSITE" id="PS51257">
    <property type="entry name" value="PROKAR_LIPOPROTEIN"/>
    <property type="match status" value="1"/>
</dbReference>
<feature type="transmembrane region" description="Helical" evidence="6">
    <location>
        <begin position="283"/>
        <end position="302"/>
    </location>
</feature>
<feature type="transmembrane region" description="Helical" evidence="6">
    <location>
        <begin position="331"/>
        <end position="352"/>
    </location>
</feature>
<evidence type="ECO:0000313" key="9">
    <source>
        <dbReference type="EMBL" id="SDO74007.1"/>
    </source>
</evidence>
<feature type="domain" description="ABC3 transporter permease C-terminal" evidence="7">
    <location>
        <begin position="672"/>
        <end position="784"/>
    </location>
</feature>
<dbReference type="STRING" id="430522.BFS30_16070"/>
<dbReference type="PANTHER" id="PTHR30572:SF18">
    <property type="entry name" value="ABC-TYPE MACROLIDE FAMILY EXPORT SYSTEM PERMEASE COMPONENT 2"/>
    <property type="match status" value="1"/>
</dbReference>
<gene>
    <name evidence="9" type="ORF">SAMN05421820_1207</name>
</gene>
<dbReference type="Proteomes" id="UP000183200">
    <property type="component" value="Unassembled WGS sequence"/>
</dbReference>
<evidence type="ECO:0000313" key="10">
    <source>
        <dbReference type="Proteomes" id="UP000183200"/>
    </source>
</evidence>
<dbReference type="InterPro" id="IPR025857">
    <property type="entry name" value="MacB_PCD"/>
</dbReference>
<dbReference type="InterPro" id="IPR050250">
    <property type="entry name" value="Macrolide_Exporter_MacB"/>
</dbReference>
<evidence type="ECO:0000256" key="3">
    <source>
        <dbReference type="ARBA" id="ARBA00022692"/>
    </source>
</evidence>
<organism evidence="9 10">
    <name type="scientific">Pedobacter steynii</name>
    <dbReference type="NCBI Taxonomy" id="430522"/>
    <lineage>
        <taxon>Bacteria</taxon>
        <taxon>Pseudomonadati</taxon>
        <taxon>Bacteroidota</taxon>
        <taxon>Sphingobacteriia</taxon>
        <taxon>Sphingobacteriales</taxon>
        <taxon>Sphingobacteriaceae</taxon>
        <taxon>Pedobacter</taxon>
    </lineage>
</organism>
<keyword evidence="5 6" id="KW-0472">Membrane</keyword>
<dbReference type="AlphaFoldDB" id="A0A1H0M0R4"/>
<evidence type="ECO:0000256" key="1">
    <source>
        <dbReference type="ARBA" id="ARBA00004651"/>
    </source>
</evidence>
<evidence type="ECO:0000256" key="4">
    <source>
        <dbReference type="ARBA" id="ARBA00022989"/>
    </source>
</evidence>
<feature type="domain" description="MacB-like periplasmic core" evidence="8">
    <location>
        <begin position="20"/>
        <end position="240"/>
    </location>
</feature>
<keyword evidence="4 6" id="KW-1133">Transmembrane helix</keyword>
<feature type="domain" description="ABC3 transporter permease C-terminal" evidence="7">
    <location>
        <begin position="286"/>
        <end position="402"/>
    </location>
</feature>
<feature type="transmembrane region" description="Helical" evidence="6">
    <location>
        <begin position="372"/>
        <end position="397"/>
    </location>
</feature>
<comment type="subcellular location">
    <subcellularLocation>
        <location evidence="1">Cell membrane</location>
        <topology evidence="1">Multi-pass membrane protein</topology>
    </subcellularLocation>
</comment>
<dbReference type="OrthoDB" id="1451596at2"/>
<proteinExistence type="predicted"/>
<dbReference type="GO" id="GO:0022857">
    <property type="term" value="F:transmembrane transporter activity"/>
    <property type="evidence" value="ECO:0007669"/>
    <property type="project" value="TreeGrafter"/>
</dbReference>
<dbReference type="InterPro" id="IPR003838">
    <property type="entry name" value="ABC3_permease_C"/>
</dbReference>
<name>A0A1H0M0R4_9SPHI</name>
<accession>A0A1H0M0R4</accession>
<feature type="transmembrane region" description="Helical" evidence="6">
    <location>
        <begin position="21"/>
        <end position="43"/>
    </location>
</feature>
<feature type="transmembrane region" description="Helical" evidence="6">
    <location>
        <begin position="720"/>
        <end position="739"/>
    </location>
</feature>
<feature type="transmembrane region" description="Helical" evidence="6">
    <location>
        <begin position="671"/>
        <end position="692"/>
    </location>
</feature>